<proteinExistence type="predicted"/>
<feature type="compositionally biased region" description="Polar residues" evidence="1">
    <location>
        <begin position="213"/>
        <end position="233"/>
    </location>
</feature>
<feature type="compositionally biased region" description="Low complexity" evidence="1">
    <location>
        <begin position="47"/>
        <end position="61"/>
    </location>
</feature>
<sequence>MAKTKEKKTKQQKAKEAASHHAKAKSQTDRSSRDALANRNVNQTQISDEQPQSQSSTDPSTGDIEQPEDNQAVIAAMKAELEQLRAQVQSQGKQAKRKIPKPEGECGRDYSLKEEMELDDDEEKYKAIRHTVRDLVHHSGMQRGVTYIKQDKEKVLGVILQARKDEPYLDEFEGDWAIIDIIKGVLHNFTHGKTKAPTSKNHRNRILRRSHADSANSDSRLDTDSATGQPDDL</sequence>
<dbReference type="HOGENOM" id="CLU_1190541_0_0_1"/>
<evidence type="ECO:0000313" key="2">
    <source>
        <dbReference type="EMBL" id="KIJ43366.1"/>
    </source>
</evidence>
<dbReference type="EMBL" id="KN837123">
    <property type="protein sequence ID" value="KIJ43366.1"/>
    <property type="molecule type" value="Genomic_DNA"/>
</dbReference>
<accession>A0A0C9VY33</accession>
<evidence type="ECO:0000313" key="3">
    <source>
        <dbReference type="Proteomes" id="UP000054279"/>
    </source>
</evidence>
<organism evidence="2 3">
    <name type="scientific">Sphaerobolus stellatus (strain SS14)</name>
    <dbReference type="NCBI Taxonomy" id="990650"/>
    <lineage>
        <taxon>Eukaryota</taxon>
        <taxon>Fungi</taxon>
        <taxon>Dikarya</taxon>
        <taxon>Basidiomycota</taxon>
        <taxon>Agaricomycotina</taxon>
        <taxon>Agaricomycetes</taxon>
        <taxon>Phallomycetidae</taxon>
        <taxon>Geastrales</taxon>
        <taxon>Sphaerobolaceae</taxon>
        <taxon>Sphaerobolus</taxon>
    </lineage>
</organism>
<dbReference type="AlphaFoldDB" id="A0A0C9VY33"/>
<name>A0A0C9VY33_SPHS4</name>
<protein>
    <submittedName>
        <fullName evidence="2">Uncharacterized protein</fullName>
    </submittedName>
</protein>
<feature type="compositionally biased region" description="Basic residues" evidence="1">
    <location>
        <begin position="1"/>
        <end position="12"/>
    </location>
</feature>
<dbReference type="Proteomes" id="UP000054279">
    <property type="component" value="Unassembled WGS sequence"/>
</dbReference>
<keyword evidence="3" id="KW-1185">Reference proteome</keyword>
<feature type="region of interest" description="Disordered" evidence="1">
    <location>
        <begin position="192"/>
        <end position="233"/>
    </location>
</feature>
<dbReference type="OrthoDB" id="2755069at2759"/>
<evidence type="ECO:0000256" key="1">
    <source>
        <dbReference type="SAM" id="MobiDB-lite"/>
    </source>
</evidence>
<reference evidence="2 3" key="1">
    <citation type="submission" date="2014-06" db="EMBL/GenBank/DDBJ databases">
        <title>Evolutionary Origins and Diversification of the Mycorrhizal Mutualists.</title>
        <authorList>
            <consortium name="DOE Joint Genome Institute"/>
            <consortium name="Mycorrhizal Genomics Consortium"/>
            <person name="Kohler A."/>
            <person name="Kuo A."/>
            <person name="Nagy L.G."/>
            <person name="Floudas D."/>
            <person name="Copeland A."/>
            <person name="Barry K.W."/>
            <person name="Cichocki N."/>
            <person name="Veneault-Fourrey C."/>
            <person name="LaButti K."/>
            <person name="Lindquist E.A."/>
            <person name="Lipzen A."/>
            <person name="Lundell T."/>
            <person name="Morin E."/>
            <person name="Murat C."/>
            <person name="Riley R."/>
            <person name="Ohm R."/>
            <person name="Sun H."/>
            <person name="Tunlid A."/>
            <person name="Henrissat B."/>
            <person name="Grigoriev I.V."/>
            <person name="Hibbett D.S."/>
            <person name="Martin F."/>
        </authorList>
    </citation>
    <scope>NUCLEOTIDE SEQUENCE [LARGE SCALE GENOMIC DNA]</scope>
    <source>
        <strain evidence="2 3">SS14</strain>
    </source>
</reference>
<gene>
    <name evidence="2" type="ORF">M422DRAFT_253246</name>
</gene>
<feature type="region of interest" description="Disordered" evidence="1">
    <location>
        <begin position="1"/>
        <end position="107"/>
    </location>
</feature>
<feature type="compositionally biased region" description="Basic residues" evidence="1">
    <location>
        <begin position="192"/>
        <end position="209"/>
    </location>
</feature>